<dbReference type="SMART" id="SM00086">
    <property type="entry name" value="PAC"/>
    <property type="match status" value="3"/>
</dbReference>
<dbReference type="PROSITE" id="PS50109">
    <property type="entry name" value="HIS_KIN"/>
    <property type="match status" value="1"/>
</dbReference>
<feature type="domain" description="PAS" evidence="19">
    <location>
        <begin position="414"/>
        <end position="484"/>
    </location>
</feature>
<proteinExistence type="predicted"/>
<keyword evidence="16" id="KW-0812">Transmembrane</keyword>
<dbReference type="SMART" id="SM00091">
    <property type="entry name" value="PAS"/>
    <property type="match status" value="3"/>
</dbReference>
<evidence type="ECO:0000256" key="4">
    <source>
        <dbReference type="ARBA" id="ARBA00022679"/>
    </source>
</evidence>
<dbReference type="SMART" id="SM00448">
    <property type="entry name" value="REC"/>
    <property type="match status" value="2"/>
</dbReference>
<evidence type="ECO:0000256" key="16">
    <source>
        <dbReference type="SAM" id="Phobius"/>
    </source>
</evidence>
<dbReference type="Pfam" id="PF00512">
    <property type="entry name" value="HisKA"/>
    <property type="match status" value="1"/>
</dbReference>
<evidence type="ECO:0000256" key="6">
    <source>
        <dbReference type="ARBA" id="ARBA00022777"/>
    </source>
</evidence>
<dbReference type="CDD" id="cd00088">
    <property type="entry name" value="HPT"/>
    <property type="match status" value="1"/>
</dbReference>
<dbReference type="CDD" id="cd16922">
    <property type="entry name" value="HATPase_EvgS-ArcB-TorS-like"/>
    <property type="match status" value="1"/>
</dbReference>
<organism evidence="22 23">
    <name type="scientific">Thauera aminoaromatica</name>
    <dbReference type="NCBI Taxonomy" id="164330"/>
    <lineage>
        <taxon>Bacteria</taxon>
        <taxon>Pseudomonadati</taxon>
        <taxon>Pseudomonadota</taxon>
        <taxon>Betaproteobacteria</taxon>
        <taxon>Rhodocyclales</taxon>
        <taxon>Zoogloeaceae</taxon>
        <taxon>Thauera</taxon>
    </lineage>
</organism>
<feature type="coiled-coil region" evidence="15">
    <location>
        <begin position="766"/>
        <end position="818"/>
    </location>
</feature>
<dbReference type="InterPro" id="IPR035965">
    <property type="entry name" value="PAS-like_dom_sf"/>
</dbReference>
<dbReference type="Pfam" id="PF13426">
    <property type="entry name" value="PAS_9"/>
    <property type="match status" value="2"/>
</dbReference>
<sequence>MAVSSRVTGVVLIYALFAAGWILFSDSLLGLLLTDPEHLLIASTLKGWAFVAVTSLLLWSLLRRLPPDPAQDAEAGSLRAVLPPFALLALGVVGLGVAGVVMTLHERSALEGRRLEAVADLKVGQITRWLDERRADAQAAAGQAGIIAVRETWARSGPDAVVRARLTAFLEGVRRPYRYRRVALVDADGRVVMSSDGHFAPAAELRDAVSVALREGQPIETPLYRGGDPQDPMVHLDFVAPLAAEPGLAPLAIVLQADPESELFKYVQDWPAPSRTAETLLLRRDGAELQSLTPLRHGAGSALGERLALSRTDLLGVIVAENPARRGMALTAKDYRGVSVLGVGRDVPGSDWLLVVKMDEAELREESRSQVLWISAAAAFALFSTIGAGVWFAQRRALLLSLQREEVQGRQLRELQLLDAIAESSKDLMYAKDVDGRYTFLNRAYCRLHGLSSAEMLDQTDDVLFPPDQAERIRQAEQAAIAAGAESSREEVLEGAGGPRFMLTTRGPLFGIDGRPAGVFGIARDITTLRHDQEALREREEIYSAIVNQAQDGIVLLDMATLGFVEFNDAACSGLGYSRDDFARLTVRDILCDEAATARFEALRRGEELQAFPSRHRCADGSLRDVELSYRAVDIRGHRYLAGVWRDTTAKRAADAQLRKLSQALEQSRVSVIITNTEGVIEYVNQAFADSSGYPVAEALGQRAGFLRSGQTPRETYVSLWVALNAGEAWEGEFHNRRRDGCVVVEFARISPVVQPDGRVTHYLSVQEDITERKRAEAELARYRDQLEERVAERTRQLEEANRVLSERSVELEAAREASDAANRAKSVFLANMSHEIRTPMNAIIGLTHLLRRSVAEDQAQGRLAKVGDAAEHLLTIINDILDISKIEAGRLTLDETDFHLEDVVRKACALIADKAAQKGLEVVVDVADVPDRLRGDPTRLGQMLVNYLGNAVKFTDKGMVLLRARVHSEDEAGVKLRFEIVDTGIGIEPEALARLFKPFEQADASTTRRFGGTGLGLAITSHLARLMGGEAGAESVLGEGSRFWFTVRLARNAGATRAAHLLPPLRVLVVDDLRASRDALGAMLRALDARVELCTSQAEAAALLRAADERGEPFDLVLLDAGINGLGETFSGWQAVLHGLRQVPRCILLPVGDDSRAREAARAKGAGVLGKPVTLSALHGSILSALRRGAGPDAPPAARLPDAEAMLARSHRGARVLLVEDSLINQEVAVSLLESAGLRVDLADNGVQAVEKACATDYDLILMDMQMPVMDGLEATMAIRHKGRTRVPIVAMTANAFGEDRQRCLDAGMNDHLPKPVDPAMLYSKLLQWLPEGKAPAEAPPAPAAGDDVRSLLDQVPGLDAAYGLKNLRGRIPNYLRLLRKYAESHADDGGRIRAELAASNMDEVRRLAHSLKGVAGMIGATGVQGLAAELEAAIREGLDAEIIEARLAAVEAAQAATVGAILRLPDAEAVAAAQEVAASAVPDDAARAAAVEETLRRIDAFLAEGNVMVMKQAREAAPLIKSALGDAAAGFEQALAAYDFPAALAVLRSRKP</sequence>
<dbReference type="Gene3D" id="1.10.287.130">
    <property type="match status" value="1"/>
</dbReference>
<feature type="domain" description="PAS" evidence="19">
    <location>
        <begin position="657"/>
        <end position="702"/>
    </location>
</feature>
<keyword evidence="16" id="KW-0472">Membrane</keyword>
<evidence type="ECO:0000256" key="14">
    <source>
        <dbReference type="PROSITE-ProRule" id="PRU00169"/>
    </source>
</evidence>
<dbReference type="InterPro" id="IPR004358">
    <property type="entry name" value="Sig_transdc_His_kin-like_C"/>
</dbReference>
<dbReference type="Pfam" id="PF02518">
    <property type="entry name" value="HATPase_c"/>
    <property type="match status" value="1"/>
</dbReference>
<evidence type="ECO:0000259" key="17">
    <source>
        <dbReference type="PROSITE" id="PS50109"/>
    </source>
</evidence>
<comment type="catalytic activity">
    <reaction evidence="1">
        <text>ATP + protein L-histidine = ADP + protein N-phospho-L-histidine.</text>
        <dbReference type="EC" id="2.7.13.3"/>
    </reaction>
</comment>
<keyword evidence="6" id="KW-0418">Kinase</keyword>
<evidence type="ECO:0000259" key="19">
    <source>
        <dbReference type="PROSITE" id="PS50112"/>
    </source>
</evidence>
<dbReference type="PROSITE" id="PS50113">
    <property type="entry name" value="PAC"/>
    <property type="match status" value="2"/>
</dbReference>
<protein>
    <recommendedName>
        <fullName evidence="11">Sensory/regulatory protein RpfC</fullName>
        <ecNumber evidence="2">2.7.13.3</ecNumber>
    </recommendedName>
    <alternativeName>
        <fullName evidence="12">Virulence sensor protein BvgS</fullName>
    </alternativeName>
</protein>
<keyword evidence="16" id="KW-1133">Transmembrane helix</keyword>
<feature type="modified residue" description="4-aspartylphosphate" evidence="14">
    <location>
        <position position="1121"/>
    </location>
</feature>
<feature type="transmembrane region" description="Helical" evidence="16">
    <location>
        <begin position="371"/>
        <end position="393"/>
    </location>
</feature>
<comment type="caution">
    <text evidence="22">The sequence shown here is derived from an EMBL/GenBank/DDBJ whole genome shotgun (WGS) entry which is preliminary data.</text>
</comment>
<dbReference type="CDD" id="cd00130">
    <property type="entry name" value="PAS"/>
    <property type="match status" value="3"/>
</dbReference>
<dbReference type="SUPFAM" id="SSF47226">
    <property type="entry name" value="Histidine-containing phosphotransfer domain, HPT domain"/>
    <property type="match status" value="1"/>
</dbReference>
<dbReference type="InterPro" id="IPR011006">
    <property type="entry name" value="CheY-like_superfamily"/>
</dbReference>
<feature type="transmembrane region" description="Helical" evidence="16">
    <location>
        <begin position="12"/>
        <end position="33"/>
    </location>
</feature>
<dbReference type="InterPro" id="IPR003594">
    <property type="entry name" value="HATPase_dom"/>
</dbReference>
<dbReference type="InterPro" id="IPR000700">
    <property type="entry name" value="PAS-assoc_C"/>
</dbReference>
<evidence type="ECO:0000256" key="5">
    <source>
        <dbReference type="ARBA" id="ARBA00022741"/>
    </source>
</evidence>
<dbReference type="InterPro" id="IPR008207">
    <property type="entry name" value="Sig_transdc_His_kin_Hpt_dom"/>
</dbReference>
<dbReference type="InterPro" id="IPR013656">
    <property type="entry name" value="PAS_4"/>
</dbReference>
<evidence type="ECO:0000256" key="7">
    <source>
        <dbReference type="ARBA" id="ARBA00022840"/>
    </source>
</evidence>
<dbReference type="InterPro" id="IPR001789">
    <property type="entry name" value="Sig_transdc_resp-reg_receiver"/>
</dbReference>
<evidence type="ECO:0000256" key="12">
    <source>
        <dbReference type="ARBA" id="ARBA00070152"/>
    </source>
</evidence>
<gene>
    <name evidence="22" type="ORF">E6Q80_09690</name>
</gene>
<dbReference type="Gene3D" id="3.40.50.2300">
    <property type="match status" value="2"/>
</dbReference>
<dbReference type="PROSITE" id="PS50112">
    <property type="entry name" value="PAS"/>
    <property type="match status" value="2"/>
</dbReference>
<dbReference type="InterPro" id="IPR001610">
    <property type="entry name" value="PAC"/>
</dbReference>
<evidence type="ECO:0000256" key="15">
    <source>
        <dbReference type="SAM" id="Coils"/>
    </source>
</evidence>
<dbReference type="GO" id="GO:0000155">
    <property type="term" value="F:phosphorelay sensor kinase activity"/>
    <property type="evidence" value="ECO:0007669"/>
    <property type="project" value="InterPro"/>
</dbReference>
<dbReference type="SUPFAM" id="SSF47384">
    <property type="entry name" value="Homodimeric domain of signal transducing histidine kinase"/>
    <property type="match status" value="1"/>
</dbReference>
<dbReference type="Pfam" id="PF00072">
    <property type="entry name" value="Response_reg"/>
    <property type="match status" value="1"/>
</dbReference>
<dbReference type="SUPFAM" id="SSF52172">
    <property type="entry name" value="CheY-like"/>
    <property type="match status" value="2"/>
</dbReference>
<feature type="domain" description="PAC" evidence="20">
    <location>
        <begin position="486"/>
        <end position="538"/>
    </location>
</feature>
<dbReference type="SUPFAM" id="SSF55874">
    <property type="entry name" value="ATPase domain of HSP90 chaperone/DNA topoisomerase II/histidine kinase"/>
    <property type="match status" value="1"/>
</dbReference>
<evidence type="ECO:0000256" key="1">
    <source>
        <dbReference type="ARBA" id="ARBA00000085"/>
    </source>
</evidence>
<feature type="domain" description="PAC" evidence="20">
    <location>
        <begin position="730"/>
        <end position="782"/>
    </location>
</feature>
<evidence type="ECO:0000313" key="23">
    <source>
        <dbReference type="Proteomes" id="UP000321192"/>
    </source>
</evidence>
<dbReference type="PROSITE" id="PS50894">
    <property type="entry name" value="HPT"/>
    <property type="match status" value="1"/>
</dbReference>
<evidence type="ECO:0000256" key="9">
    <source>
        <dbReference type="ARBA" id="ARBA00058004"/>
    </source>
</evidence>
<dbReference type="GO" id="GO:0005886">
    <property type="term" value="C:plasma membrane"/>
    <property type="evidence" value="ECO:0007669"/>
    <property type="project" value="UniProtKB-SubCell"/>
</dbReference>
<keyword evidence="7" id="KW-0067">ATP-binding</keyword>
<dbReference type="Pfam" id="PF01627">
    <property type="entry name" value="Hpt"/>
    <property type="match status" value="1"/>
</dbReference>
<comment type="subunit">
    <text evidence="10">At low DSF concentrations, interacts with RpfF.</text>
</comment>
<name>A0A5C7SPC2_THASP</name>
<dbReference type="FunFam" id="1.10.287.130:FF:000002">
    <property type="entry name" value="Two-component osmosensing histidine kinase"/>
    <property type="match status" value="1"/>
</dbReference>
<dbReference type="SMART" id="SM00387">
    <property type="entry name" value="HATPase_c"/>
    <property type="match status" value="1"/>
</dbReference>
<keyword evidence="8" id="KW-0902">Two-component regulatory system</keyword>
<dbReference type="NCBIfam" id="TIGR00229">
    <property type="entry name" value="sensory_box"/>
    <property type="match status" value="3"/>
</dbReference>
<evidence type="ECO:0000256" key="8">
    <source>
        <dbReference type="ARBA" id="ARBA00023012"/>
    </source>
</evidence>
<dbReference type="Pfam" id="PF08448">
    <property type="entry name" value="PAS_4"/>
    <property type="match status" value="1"/>
</dbReference>
<dbReference type="PRINTS" id="PR00344">
    <property type="entry name" value="BCTRLSENSOR"/>
</dbReference>
<evidence type="ECO:0000256" key="10">
    <source>
        <dbReference type="ARBA" id="ARBA00064003"/>
    </source>
</evidence>
<dbReference type="InterPro" id="IPR036890">
    <property type="entry name" value="HATPase_C_sf"/>
</dbReference>
<dbReference type="PROSITE" id="PS50110">
    <property type="entry name" value="RESPONSE_REGULATORY"/>
    <property type="match status" value="2"/>
</dbReference>
<evidence type="ECO:0000313" key="22">
    <source>
        <dbReference type="EMBL" id="TXH85457.1"/>
    </source>
</evidence>
<dbReference type="Gene3D" id="3.30.450.20">
    <property type="entry name" value="PAS domain"/>
    <property type="match status" value="3"/>
</dbReference>
<keyword evidence="5" id="KW-0547">Nucleotide-binding</keyword>
<dbReference type="PANTHER" id="PTHR45339:SF5">
    <property type="entry name" value="HISTIDINE KINASE"/>
    <property type="match status" value="1"/>
</dbReference>
<feature type="domain" description="HPt" evidence="21">
    <location>
        <begin position="1372"/>
        <end position="1481"/>
    </location>
</feature>
<feature type="modified residue" description="4-aspartylphosphate" evidence="14">
    <location>
        <position position="1265"/>
    </location>
</feature>
<dbReference type="EC" id="2.7.13.3" evidence="2"/>
<dbReference type="PANTHER" id="PTHR45339">
    <property type="entry name" value="HYBRID SIGNAL TRANSDUCTION HISTIDINE KINASE J"/>
    <property type="match status" value="1"/>
</dbReference>
<evidence type="ECO:0000256" key="11">
    <source>
        <dbReference type="ARBA" id="ARBA00068150"/>
    </source>
</evidence>
<dbReference type="RefSeq" id="WP_276658497.1">
    <property type="nucleotide sequence ID" value="NZ_SSFD01000144.1"/>
</dbReference>
<comment type="function">
    <text evidence="9">Member of the two-component regulatory system BvgS/BvgA. Phosphorylates BvgA via a four-step phosphorelay in response to environmental signals.</text>
</comment>
<dbReference type="Gene3D" id="3.30.565.10">
    <property type="entry name" value="Histidine kinase-like ATPase, C-terminal domain"/>
    <property type="match status" value="1"/>
</dbReference>
<dbReference type="InterPro" id="IPR005467">
    <property type="entry name" value="His_kinase_dom"/>
</dbReference>
<feature type="domain" description="Response regulatory" evidence="18">
    <location>
        <begin position="1216"/>
        <end position="1331"/>
    </location>
</feature>
<dbReference type="FunFam" id="3.30.565.10:FF:000010">
    <property type="entry name" value="Sensor histidine kinase RcsC"/>
    <property type="match status" value="1"/>
</dbReference>
<dbReference type="CDD" id="cd17546">
    <property type="entry name" value="REC_hyHK_CKI1_RcsC-like"/>
    <property type="match status" value="1"/>
</dbReference>
<dbReference type="InterPro" id="IPR000014">
    <property type="entry name" value="PAS"/>
</dbReference>
<evidence type="ECO:0000256" key="3">
    <source>
        <dbReference type="ARBA" id="ARBA00022553"/>
    </source>
</evidence>
<evidence type="ECO:0000259" key="20">
    <source>
        <dbReference type="PROSITE" id="PS50113"/>
    </source>
</evidence>
<keyword evidence="4" id="KW-0808">Transferase</keyword>
<feature type="domain" description="Histidine kinase" evidence="17">
    <location>
        <begin position="832"/>
        <end position="1052"/>
    </location>
</feature>
<dbReference type="Gene3D" id="1.20.120.160">
    <property type="entry name" value="HPT domain"/>
    <property type="match status" value="1"/>
</dbReference>
<keyword evidence="3 14" id="KW-0597">Phosphoprotein</keyword>
<dbReference type="Proteomes" id="UP000321192">
    <property type="component" value="Unassembled WGS sequence"/>
</dbReference>
<dbReference type="SUPFAM" id="SSF55785">
    <property type="entry name" value="PYP-like sensor domain (PAS domain)"/>
    <property type="match status" value="3"/>
</dbReference>
<accession>A0A5C7SPC2</accession>
<reference evidence="22 23" key="1">
    <citation type="submission" date="2018-09" db="EMBL/GenBank/DDBJ databases">
        <title>Metagenome Assembled Genomes from an Advanced Water Purification Facility.</title>
        <authorList>
            <person name="Stamps B.W."/>
            <person name="Spear J.R."/>
        </authorList>
    </citation>
    <scope>NUCLEOTIDE SEQUENCE [LARGE SCALE GENOMIC DNA]</scope>
    <source>
        <strain evidence="22">Bin_27_1</strain>
    </source>
</reference>
<feature type="transmembrane region" description="Helical" evidence="16">
    <location>
        <begin position="82"/>
        <end position="104"/>
    </location>
</feature>
<evidence type="ECO:0000259" key="18">
    <source>
        <dbReference type="PROSITE" id="PS50110"/>
    </source>
</evidence>
<dbReference type="CDD" id="cd00082">
    <property type="entry name" value="HisKA"/>
    <property type="match status" value="1"/>
</dbReference>
<keyword evidence="15" id="KW-0175">Coiled coil</keyword>
<feature type="domain" description="Response regulatory" evidence="18">
    <location>
        <begin position="1067"/>
        <end position="1187"/>
    </location>
</feature>
<feature type="transmembrane region" description="Helical" evidence="16">
    <location>
        <begin position="45"/>
        <end position="62"/>
    </location>
</feature>
<feature type="modified residue" description="Phosphohistidine" evidence="13">
    <location>
        <position position="1411"/>
    </location>
</feature>
<dbReference type="SMART" id="SM00073">
    <property type="entry name" value="HPT"/>
    <property type="match status" value="1"/>
</dbReference>
<dbReference type="EMBL" id="SSFD01000144">
    <property type="protein sequence ID" value="TXH85457.1"/>
    <property type="molecule type" value="Genomic_DNA"/>
</dbReference>
<dbReference type="SMART" id="SM00388">
    <property type="entry name" value="HisKA"/>
    <property type="match status" value="1"/>
</dbReference>
<dbReference type="InterPro" id="IPR036641">
    <property type="entry name" value="HPT_dom_sf"/>
</dbReference>
<evidence type="ECO:0000259" key="21">
    <source>
        <dbReference type="PROSITE" id="PS50894"/>
    </source>
</evidence>
<evidence type="ECO:0000256" key="13">
    <source>
        <dbReference type="PROSITE-ProRule" id="PRU00110"/>
    </source>
</evidence>
<evidence type="ECO:0000256" key="2">
    <source>
        <dbReference type="ARBA" id="ARBA00012438"/>
    </source>
</evidence>
<dbReference type="GO" id="GO:0005524">
    <property type="term" value="F:ATP binding"/>
    <property type="evidence" value="ECO:0007669"/>
    <property type="project" value="UniProtKB-KW"/>
</dbReference>
<dbReference type="InterPro" id="IPR003661">
    <property type="entry name" value="HisK_dim/P_dom"/>
</dbReference>
<dbReference type="InterPro" id="IPR036097">
    <property type="entry name" value="HisK_dim/P_sf"/>
</dbReference>